<dbReference type="Proteomes" id="UP000596742">
    <property type="component" value="Unassembled WGS sequence"/>
</dbReference>
<dbReference type="OrthoDB" id="10400260at2759"/>
<keyword evidence="3" id="KW-1185">Reference proteome</keyword>
<protein>
    <submittedName>
        <fullName evidence="2">Uncharacterized protein</fullName>
    </submittedName>
</protein>
<organism evidence="2 3">
    <name type="scientific">Mytilus galloprovincialis</name>
    <name type="common">Mediterranean mussel</name>
    <dbReference type="NCBI Taxonomy" id="29158"/>
    <lineage>
        <taxon>Eukaryota</taxon>
        <taxon>Metazoa</taxon>
        <taxon>Spiralia</taxon>
        <taxon>Lophotrochozoa</taxon>
        <taxon>Mollusca</taxon>
        <taxon>Bivalvia</taxon>
        <taxon>Autobranchia</taxon>
        <taxon>Pteriomorphia</taxon>
        <taxon>Mytilida</taxon>
        <taxon>Mytiloidea</taxon>
        <taxon>Mytilidae</taxon>
        <taxon>Mytilinae</taxon>
        <taxon>Mytilus</taxon>
    </lineage>
</organism>
<dbReference type="EMBL" id="UYJE01009359">
    <property type="protein sequence ID" value="VDI72730.1"/>
    <property type="molecule type" value="Genomic_DNA"/>
</dbReference>
<comment type="caution">
    <text evidence="2">The sequence shown here is derived from an EMBL/GenBank/DDBJ whole genome shotgun (WGS) entry which is preliminary data.</text>
</comment>
<evidence type="ECO:0000313" key="3">
    <source>
        <dbReference type="Proteomes" id="UP000596742"/>
    </source>
</evidence>
<dbReference type="AlphaFoldDB" id="A0A8B6H127"/>
<keyword evidence="1" id="KW-0472">Membrane</keyword>
<keyword evidence="1" id="KW-0812">Transmembrane</keyword>
<keyword evidence="1" id="KW-1133">Transmembrane helix</keyword>
<sequence>MDCLKCELGFMSRKGNICEPCAVNYYGRGCAHQCMCKVTDRCDNVKGCVEKYAETTSTLTTQSNIAKSISSKESVTKGHGEKETEGRLEGFSKTELPILFCGALSGIIGLLGFLGILKCVRKRMRMSTSNHEKPSEEAVHSSEEQEIQEAFALHEGFYETIDDSHLDSISVLQTCNPNPGHDDESLDSVSSTNYIDDRSSYLDPVSSPITKKSSWLNEEQSQETCSSTRISTCIQNQTSRNPYLKKDSESSISVISTNCNDDQSNYLQPLCSLISNHSSCHTEEHSHKVFPSSNHSTCIADQTTCDPYLAIEVDDSDDSSTDFSEDAMHDRSSYLHPYNTLINKTSSCHIYKICQNEPFSE</sequence>
<evidence type="ECO:0000313" key="2">
    <source>
        <dbReference type="EMBL" id="VDI72730.1"/>
    </source>
</evidence>
<reference evidence="2" key="1">
    <citation type="submission" date="2018-11" db="EMBL/GenBank/DDBJ databases">
        <authorList>
            <person name="Alioto T."/>
            <person name="Alioto T."/>
        </authorList>
    </citation>
    <scope>NUCLEOTIDE SEQUENCE</scope>
</reference>
<evidence type="ECO:0000256" key="1">
    <source>
        <dbReference type="SAM" id="Phobius"/>
    </source>
</evidence>
<proteinExistence type="predicted"/>
<gene>
    <name evidence="2" type="ORF">MGAL_10B083379</name>
</gene>
<feature type="transmembrane region" description="Helical" evidence="1">
    <location>
        <begin position="96"/>
        <end position="117"/>
    </location>
</feature>
<accession>A0A8B6H127</accession>
<name>A0A8B6H127_MYTGA</name>